<organism evidence="5 6">
    <name type="scientific">Dissophora globulifera</name>
    <dbReference type="NCBI Taxonomy" id="979702"/>
    <lineage>
        <taxon>Eukaryota</taxon>
        <taxon>Fungi</taxon>
        <taxon>Fungi incertae sedis</taxon>
        <taxon>Mucoromycota</taxon>
        <taxon>Mortierellomycotina</taxon>
        <taxon>Mortierellomycetes</taxon>
        <taxon>Mortierellales</taxon>
        <taxon>Mortierellaceae</taxon>
        <taxon>Dissophora</taxon>
    </lineage>
</organism>
<sequence length="63" mass="7306">MTPSLIVRSDVPPEIYSTKAKEAANRWTENIFIFQSYCVGKFNVDRSEFNKNFNISDEMDTLP</sequence>
<gene>
    <name evidence="5" type="ORF">BGZ99_004045</name>
</gene>
<reference evidence="5" key="1">
    <citation type="journal article" date="2020" name="Fungal Divers.">
        <title>Resolving the Mortierellaceae phylogeny through synthesis of multi-gene phylogenetics and phylogenomics.</title>
        <authorList>
            <person name="Vandepol N."/>
            <person name="Liber J."/>
            <person name="Desiro A."/>
            <person name="Na H."/>
            <person name="Kennedy M."/>
            <person name="Barry K."/>
            <person name="Grigoriev I.V."/>
            <person name="Miller A.N."/>
            <person name="O'Donnell K."/>
            <person name="Stajich J.E."/>
            <person name="Bonito G."/>
        </authorList>
    </citation>
    <scope>NUCLEOTIDE SEQUENCE</scope>
    <source>
        <strain evidence="5">REB-010B</strain>
    </source>
</reference>
<proteinExistence type="predicted"/>
<evidence type="ECO:0000313" key="5">
    <source>
        <dbReference type="EMBL" id="KAG0321257.1"/>
    </source>
</evidence>
<keyword evidence="6" id="KW-1185">Reference proteome</keyword>
<name>A0A9P6UVA7_9FUNG</name>
<dbReference type="InterPro" id="IPR040661">
    <property type="entry name" value="LZ3wCH"/>
</dbReference>
<accession>A0A9P6UVA7</accession>
<protein>
    <recommendedName>
        <fullName evidence="4">Leucine zipper with capping helix domain-containing protein</fullName>
    </recommendedName>
</protein>
<dbReference type="Proteomes" id="UP000738325">
    <property type="component" value="Unassembled WGS sequence"/>
</dbReference>
<comment type="subcellular location">
    <subcellularLocation>
        <location evidence="1">Nucleus</location>
    </subcellularLocation>
</comment>
<evidence type="ECO:0000259" key="4">
    <source>
        <dbReference type="Pfam" id="PF18517"/>
    </source>
</evidence>
<dbReference type="AlphaFoldDB" id="A0A9P6UVA7"/>
<feature type="domain" description="Leucine zipper with capping helix" evidence="4">
    <location>
        <begin position="18"/>
        <end position="61"/>
    </location>
</feature>
<dbReference type="Pfam" id="PF18517">
    <property type="entry name" value="LZ3wCH"/>
    <property type="match status" value="1"/>
</dbReference>
<evidence type="ECO:0000256" key="3">
    <source>
        <dbReference type="ARBA" id="ARBA00023242"/>
    </source>
</evidence>
<dbReference type="EMBL" id="JAAAIP010000251">
    <property type="protein sequence ID" value="KAG0321257.1"/>
    <property type="molecule type" value="Genomic_DNA"/>
</dbReference>
<keyword evidence="3" id="KW-0539">Nucleus</keyword>
<evidence type="ECO:0000313" key="6">
    <source>
        <dbReference type="Proteomes" id="UP000738325"/>
    </source>
</evidence>
<evidence type="ECO:0000256" key="1">
    <source>
        <dbReference type="ARBA" id="ARBA00004123"/>
    </source>
</evidence>
<comment type="caution">
    <text evidence="5">The sequence shown here is derived from an EMBL/GenBank/DDBJ whole genome shotgun (WGS) entry which is preliminary data.</text>
</comment>
<dbReference type="GO" id="GO:0005634">
    <property type="term" value="C:nucleus"/>
    <property type="evidence" value="ECO:0007669"/>
    <property type="project" value="UniProtKB-SubCell"/>
</dbReference>
<evidence type="ECO:0000256" key="2">
    <source>
        <dbReference type="ARBA" id="ARBA00023054"/>
    </source>
</evidence>
<keyword evidence="2" id="KW-0175">Coiled coil</keyword>
<dbReference type="OrthoDB" id="273345at2759"/>